<accession>A0A2S0VS26</accession>
<keyword evidence="2" id="KW-0812">Transmembrane</keyword>
<dbReference type="AlphaFoldDB" id="A0A2S0VS26"/>
<feature type="transmembrane region" description="Helical" evidence="2">
    <location>
        <begin position="23"/>
        <end position="44"/>
    </location>
</feature>
<dbReference type="KEGG" id="cate:C2869_11420"/>
<keyword evidence="2" id="KW-1133">Transmembrane helix</keyword>
<dbReference type="InterPro" id="IPR046703">
    <property type="entry name" value="DUF6776"/>
</dbReference>
<name>A0A2S0VS26_9ALTE</name>
<proteinExistence type="predicted"/>
<dbReference type="Pfam" id="PF20567">
    <property type="entry name" value="DUF6776"/>
    <property type="match status" value="1"/>
</dbReference>
<sequence>MENKPNKLVYHNLDIIWHNLKHFYTGLYGVLLLIAIGLLGYWIASKHYSDLEAEKTHYVDLIAQREAELAAAKQELNYVRVELEVEKLAAQTVQKDLNKLKQENTQLKKDISFYQNVMAPENSAEGVILEHFIIEPTLVSNRFRYKVTLVQTRKQKRFAKGYIGILLKGQKAQVKHELNISELGIFDEGALKFSFRYFQILEGEFTLPDDFTPERVFLNITLPKSRWQQAGKLNADFAWTPGIEHVE</sequence>
<protein>
    <submittedName>
        <fullName evidence="3">Uncharacterized protein</fullName>
    </submittedName>
</protein>
<dbReference type="RefSeq" id="WP_108603061.1">
    <property type="nucleotide sequence ID" value="NZ_CP026604.1"/>
</dbReference>
<keyword evidence="1" id="KW-0175">Coiled coil</keyword>
<evidence type="ECO:0000256" key="1">
    <source>
        <dbReference type="SAM" id="Coils"/>
    </source>
</evidence>
<keyword evidence="2" id="KW-0472">Membrane</keyword>
<evidence type="ECO:0000313" key="4">
    <source>
        <dbReference type="Proteomes" id="UP000244441"/>
    </source>
</evidence>
<gene>
    <name evidence="3" type="ORF">C2869_11420</name>
</gene>
<keyword evidence="4" id="KW-1185">Reference proteome</keyword>
<organism evidence="3 4">
    <name type="scientific">Saccharobesus litoralis</name>
    <dbReference type="NCBI Taxonomy" id="2172099"/>
    <lineage>
        <taxon>Bacteria</taxon>
        <taxon>Pseudomonadati</taxon>
        <taxon>Pseudomonadota</taxon>
        <taxon>Gammaproteobacteria</taxon>
        <taxon>Alteromonadales</taxon>
        <taxon>Alteromonadaceae</taxon>
        <taxon>Saccharobesus</taxon>
    </lineage>
</organism>
<feature type="coiled-coil region" evidence="1">
    <location>
        <begin position="62"/>
        <end position="117"/>
    </location>
</feature>
<reference evidence="3 4" key="1">
    <citation type="submission" date="2018-01" db="EMBL/GenBank/DDBJ databases">
        <title>Genome sequence of a Cantenovulum-like bacteria.</title>
        <authorList>
            <person name="Tan W.R."/>
            <person name="Lau N.-S."/>
            <person name="Go F."/>
            <person name="Amirul A.-A.A."/>
        </authorList>
    </citation>
    <scope>NUCLEOTIDE SEQUENCE [LARGE SCALE GENOMIC DNA]</scope>
    <source>
        <strain evidence="3 4">CCB-QB4</strain>
    </source>
</reference>
<dbReference type="EMBL" id="CP026604">
    <property type="protein sequence ID" value="AWB67009.1"/>
    <property type="molecule type" value="Genomic_DNA"/>
</dbReference>
<dbReference type="Proteomes" id="UP000244441">
    <property type="component" value="Chromosome"/>
</dbReference>
<evidence type="ECO:0000313" key="3">
    <source>
        <dbReference type="EMBL" id="AWB67009.1"/>
    </source>
</evidence>
<evidence type="ECO:0000256" key="2">
    <source>
        <dbReference type="SAM" id="Phobius"/>
    </source>
</evidence>
<dbReference type="OrthoDB" id="7056878at2"/>